<reference evidence="1" key="1">
    <citation type="submission" date="2021-06" db="EMBL/GenBank/DDBJ databases">
        <authorList>
            <person name="Kallberg Y."/>
            <person name="Tangrot J."/>
            <person name="Rosling A."/>
        </authorList>
    </citation>
    <scope>NUCLEOTIDE SEQUENCE</scope>
    <source>
        <strain evidence="1">FL966</strain>
    </source>
</reference>
<comment type="caution">
    <text evidence="1">The sequence shown here is derived from an EMBL/GenBank/DDBJ whole genome shotgun (WGS) entry which is preliminary data.</text>
</comment>
<dbReference type="EMBL" id="CAJVQA010085410">
    <property type="protein sequence ID" value="CAG8838826.1"/>
    <property type="molecule type" value="Genomic_DNA"/>
</dbReference>
<protein>
    <submittedName>
        <fullName evidence="1">16680_t:CDS:1</fullName>
    </submittedName>
</protein>
<feature type="non-terminal residue" evidence="1">
    <location>
        <position position="71"/>
    </location>
</feature>
<evidence type="ECO:0000313" key="1">
    <source>
        <dbReference type="EMBL" id="CAG8838826.1"/>
    </source>
</evidence>
<accession>A0A9N9KKD9</accession>
<name>A0A9N9KKD9_9GLOM</name>
<dbReference type="AlphaFoldDB" id="A0A9N9KKD9"/>
<proteinExistence type="predicted"/>
<organism evidence="1 2">
    <name type="scientific">Cetraspora pellucida</name>
    <dbReference type="NCBI Taxonomy" id="1433469"/>
    <lineage>
        <taxon>Eukaryota</taxon>
        <taxon>Fungi</taxon>
        <taxon>Fungi incertae sedis</taxon>
        <taxon>Mucoromycota</taxon>
        <taxon>Glomeromycotina</taxon>
        <taxon>Glomeromycetes</taxon>
        <taxon>Diversisporales</taxon>
        <taxon>Gigasporaceae</taxon>
        <taxon>Cetraspora</taxon>
    </lineage>
</organism>
<keyword evidence="2" id="KW-1185">Reference proteome</keyword>
<gene>
    <name evidence="1" type="ORF">CPELLU_LOCUS21756</name>
</gene>
<sequence>DGDDLKKLLLNSEDWTSLDELILLLRPFIDATNLTSGSSYTTLSLWYPTLHCLREYLNNILQTITSSQIRT</sequence>
<dbReference type="Proteomes" id="UP000789759">
    <property type="component" value="Unassembled WGS sequence"/>
</dbReference>
<dbReference type="InterPro" id="IPR012337">
    <property type="entry name" value="RNaseH-like_sf"/>
</dbReference>
<feature type="non-terminal residue" evidence="1">
    <location>
        <position position="1"/>
    </location>
</feature>
<dbReference type="SUPFAM" id="SSF53098">
    <property type="entry name" value="Ribonuclease H-like"/>
    <property type="match status" value="1"/>
</dbReference>
<evidence type="ECO:0000313" key="2">
    <source>
        <dbReference type="Proteomes" id="UP000789759"/>
    </source>
</evidence>
<dbReference type="OrthoDB" id="2449744at2759"/>